<accession>A0AAV0WTU0</accession>
<dbReference type="GO" id="GO:0008270">
    <property type="term" value="F:zinc ion binding"/>
    <property type="evidence" value="ECO:0007669"/>
    <property type="project" value="UniProtKB-KW"/>
</dbReference>
<proteinExistence type="predicted"/>
<dbReference type="PROSITE" id="PS50016">
    <property type="entry name" value="ZF_PHD_2"/>
    <property type="match status" value="1"/>
</dbReference>
<evidence type="ECO:0000256" key="4">
    <source>
        <dbReference type="PROSITE-ProRule" id="PRU00146"/>
    </source>
</evidence>
<keyword evidence="1" id="KW-0479">Metal-binding</keyword>
<dbReference type="InterPro" id="IPR013083">
    <property type="entry name" value="Znf_RING/FYVE/PHD"/>
</dbReference>
<name>A0AAV0WTU0_9HEMI</name>
<evidence type="ECO:0000256" key="5">
    <source>
        <dbReference type="SAM" id="Coils"/>
    </source>
</evidence>
<protein>
    <recommendedName>
        <fullName evidence="6">PHD-type domain-containing protein</fullName>
    </recommendedName>
</protein>
<dbReference type="SUPFAM" id="SSF57903">
    <property type="entry name" value="FYVE/PHD zinc finger"/>
    <property type="match status" value="1"/>
</dbReference>
<feature type="domain" description="PHD-type" evidence="6">
    <location>
        <begin position="1"/>
        <end position="53"/>
    </location>
</feature>
<evidence type="ECO:0000313" key="8">
    <source>
        <dbReference type="Proteomes" id="UP001160148"/>
    </source>
</evidence>
<organism evidence="7 8">
    <name type="scientific">Macrosiphum euphorbiae</name>
    <name type="common">potato aphid</name>
    <dbReference type="NCBI Taxonomy" id="13131"/>
    <lineage>
        <taxon>Eukaryota</taxon>
        <taxon>Metazoa</taxon>
        <taxon>Ecdysozoa</taxon>
        <taxon>Arthropoda</taxon>
        <taxon>Hexapoda</taxon>
        <taxon>Insecta</taxon>
        <taxon>Pterygota</taxon>
        <taxon>Neoptera</taxon>
        <taxon>Paraneoptera</taxon>
        <taxon>Hemiptera</taxon>
        <taxon>Sternorrhyncha</taxon>
        <taxon>Aphidomorpha</taxon>
        <taxon>Aphidoidea</taxon>
        <taxon>Aphididae</taxon>
        <taxon>Macrosiphini</taxon>
        <taxon>Macrosiphum</taxon>
    </lineage>
</organism>
<evidence type="ECO:0000259" key="6">
    <source>
        <dbReference type="PROSITE" id="PS50016"/>
    </source>
</evidence>
<dbReference type="Proteomes" id="UP001160148">
    <property type="component" value="Unassembled WGS sequence"/>
</dbReference>
<keyword evidence="8" id="KW-1185">Reference proteome</keyword>
<evidence type="ECO:0000256" key="2">
    <source>
        <dbReference type="ARBA" id="ARBA00022771"/>
    </source>
</evidence>
<evidence type="ECO:0000313" key="7">
    <source>
        <dbReference type="EMBL" id="CAI6358871.1"/>
    </source>
</evidence>
<sequence>MPCAKCNLNVSPNKRAICSTCSNDFHTACTNLKTLTNFNNSKDSWKCETCTSKLKNVVARKKLDGYLNNECSEKYNLDSVKIDLNIVLDKIESLSNNIKSIEKSIGFCSDSIDDLNVKLEEAVKKISDIENKMLRYEHKCNKLEKEVNILKAVINNNEQLMLSNKIEISGIPKTANENITEVVKTLAQSLKCDVQDCDIIDAFRGKAYKNMDGKIYTHLISKNIKELFVKNIKLRYKNNNPLLANEIHRNFPENKIFINDQLTSHNKKLLWFSKEVAKNYNYKYTWANMRGIFMRKGEGDQVIKIHNLETLKKMDQNKKISELWDSSSVDLK</sequence>
<feature type="coiled-coil region" evidence="5">
    <location>
        <begin position="84"/>
        <end position="160"/>
    </location>
</feature>
<comment type="caution">
    <text evidence="7">The sequence shown here is derived from an EMBL/GenBank/DDBJ whole genome shotgun (WGS) entry which is preliminary data.</text>
</comment>
<evidence type="ECO:0000256" key="1">
    <source>
        <dbReference type="ARBA" id="ARBA00022723"/>
    </source>
</evidence>
<evidence type="ECO:0000256" key="3">
    <source>
        <dbReference type="ARBA" id="ARBA00022833"/>
    </source>
</evidence>
<dbReference type="InterPro" id="IPR057251">
    <property type="entry name" value="FP_C"/>
</dbReference>
<keyword evidence="2 4" id="KW-0863">Zinc-finger</keyword>
<reference evidence="7 8" key="1">
    <citation type="submission" date="2023-01" db="EMBL/GenBank/DDBJ databases">
        <authorList>
            <person name="Whitehead M."/>
        </authorList>
    </citation>
    <scope>NUCLEOTIDE SEQUENCE [LARGE SCALE GENOMIC DNA]</scope>
</reference>
<keyword evidence="5" id="KW-0175">Coiled coil</keyword>
<dbReference type="Pfam" id="PF25298">
    <property type="entry name" value="Baculo_FP_2nd"/>
    <property type="match status" value="1"/>
</dbReference>
<dbReference type="InterPro" id="IPR011011">
    <property type="entry name" value="Znf_FYVE_PHD"/>
</dbReference>
<dbReference type="Gene3D" id="3.30.40.10">
    <property type="entry name" value="Zinc/RING finger domain, C3HC4 (zinc finger)"/>
    <property type="match status" value="1"/>
</dbReference>
<gene>
    <name evidence="7" type="ORF">MEUPH1_LOCUS14339</name>
</gene>
<dbReference type="InterPro" id="IPR019787">
    <property type="entry name" value="Znf_PHD-finger"/>
</dbReference>
<dbReference type="SUPFAM" id="SSF57997">
    <property type="entry name" value="Tropomyosin"/>
    <property type="match status" value="1"/>
</dbReference>
<dbReference type="AlphaFoldDB" id="A0AAV0WTU0"/>
<dbReference type="EMBL" id="CARXXK010000002">
    <property type="protein sequence ID" value="CAI6358871.1"/>
    <property type="molecule type" value="Genomic_DNA"/>
</dbReference>
<keyword evidence="3" id="KW-0862">Zinc</keyword>